<dbReference type="CDD" id="cd09726">
    <property type="entry name" value="RAMP_I_III"/>
    <property type="match status" value="1"/>
</dbReference>
<protein>
    <recommendedName>
        <fullName evidence="2">CRISPR type III-associated protein domain-containing protein</fullName>
    </recommendedName>
</protein>
<keyword evidence="4" id="KW-1185">Reference proteome</keyword>
<sequence length="633" mass="69268">MVQLDIELHGFLMIAGGKCADGEANRTTIHRRIQGLDVPYIPGTALRGAIRIQTEALLRGAGLDISPPLIRAADIGGSESFDKMAAADAEPSHPTDLVARLFGNSPVDGDLENSHQGRLRFTDALPVDPKEAAARMRTRAGVTLDAYTGSAETRKLFFNHEVGASREPLLFRATLEHEGLTNDELRILRAAVTSTGAIGGSKGTGGGQVTIHWIDAEESSNRVNHWSDRGYRNDPSTSSRALITCTMLEPACFGKGRPIGNHHATHTFIHGSTLRGAIAWALLDGKRTTAESDEFTQLFLQDPARFGDALPLVDPTQGDLDHEPSIRPATVRELRVSSRSGVNLARDFLVDELARVFVNRELKGRGRWLAPTWDRYRPDSLPARRAHGIVRRARTRVSLNRFSGTAENHQLFTKEQVEPWMENPFGTRESERRVSFRATISGLRPSSARLLAKVTEVPVYIGAGRAHGMGRMAISLVFLGDAPFGDPAGQVRRLTKRVRKRCGQLADKVGLDKAKIANPRMLLALVARSAFVSEGSEQHPLHRWPEARLTTQFVSREVVGGYNQKPKNARTANEGPQKTLFSAIAAGSVYVYEIEPQALETLVTEALPVVRNGIGKATESGCGRFELFEEVSS</sequence>
<dbReference type="EMBL" id="CP071793">
    <property type="protein sequence ID" value="QTD49767.1"/>
    <property type="molecule type" value="Genomic_DNA"/>
</dbReference>
<feature type="domain" description="CRISPR type III-associated protein" evidence="2">
    <location>
        <begin position="245"/>
        <end position="472"/>
    </location>
</feature>
<gene>
    <name evidence="3" type="ORF">J3U87_29640</name>
</gene>
<dbReference type="GO" id="GO:0051607">
    <property type="term" value="P:defense response to virus"/>
    <property type="evidence" value="ECO:0007669"/>
    <property type="project" value="UniProtKB-KW"/>
</dbReference>
<dbReference type="InterPro" id="IPR005537">
    <property type="entry name" value="RAMP_III_fam"/>
</dbReference>
<proteinExistence type="predicted"/>
<feature type="domain" description="CRISPR type III-associated protein" evidence="2">
    <location>
        <begin position="6"/>
        <end position="209"/>
    </location>
</feature>
<name>A0A8A4TJV6_SULCO</name>
<dbReference type="PANTHER" id="PTHR35579:SF3">
    <property type="entry name" value="CRISPR SYSTEM CMS ENDORIBONUCLEASE CSM3"/>
    <property type="match status" value="1"/>
</dbReference>
<evidence type="ECO:0000256" key="1">
    <source>
        <dbReference type="ARBA" id="ARBA00023118"/>
    </source>
</evidence>
<dbReference type="InterPro" id="IPR052216">
    <property type="entry name" value="CRISPR_Csm3_endoribonuclease"/>
</dbReference>
<reference evidence="3" key="1">
    <citation type="submission" date="2021-03" db="EMBL/GenBank/DDBJ databases">
        <title>Acanthopleuribacteraceae sp. M133.</title>
        <authorList>
            <person name="Wang G."/>
        </authorList>
    </citation>
    <scope>NUCLEOTIDE SEQUENCE</scope>
    <source>
        <strain evidence="3">M133</strain>
    </source>
</reference>
<keyword evidence="1" id="KW-0051">Antiviral defense</keyword>
<evidence type="ECO:0000313" key="4">
    <source>
        <dbReference type="Proteomes" id="UP000663929"/>
    </source>
</evidence>
<dbReference type="Proteomes" id="UP000663929">
    <property type="component" value="Chromosome"/>
</dbReference>
<accession>A0A8A4TJV6</accession>
<dbReference type="KEGG" id="scor:J3U87_29640"/>
<dbReference type="Pfam" id="PF03787">
    <property type="entry name" value="RAMPs"/>
    <property type="match status" value="2"/>
</dbReference>
<evidence type="ECO:0000259" key="2">
    <source>
        <dbReference type="Pfam" id="PF03787"/>
    </source>
</evidence>
<organism evidence="3 4">
    <name type="scientific">Sulfidibacter corallicola</name>
    <dbReference type="NCBI Taxonomy" id="2818388"/>
    <lineage>
        <taxon>Bacteria</taxon>
        <taxon>Pseudomonadati</taxon>
        <taxon>Acidobacteriota</taxon>
        <taxon>Holophagae</taxon>
        <taxon>Acanthopleuribacterales</taxon>
        <taxon>Acanthopleuribacteraceae</taxon>
        <taxon>Sulfidibacter</taxon>
    </lineage>
</organism>
<dbReference type="PANTHER" id="PTHR35579">
    <property type="entry name" value="CRISPR SYSTEM CMS ENDORIBONUCLEASE CSM3"/>
    <property type="match status" value="1"/>
</dbReference>
<dbReference type="RefSeq" id="WP_237379397.1">
    <property type="nucleotide sequence ID" value="NZ_CP071793.1"/>
</dbReference>
<dbReference type="AlphaFoldDB" id="A0A8A4TJV6"/>
<evidence type="ECO:0000313" key="3">
    <source>
        <dbReference type="EMBL" id="QTD49767.1"/>
    </source>
</evidence>